<protein>
    <submittedName>
        <fullName evidence="1">Uncharacterized protein</fullName>
    </submittedName>
</protein>
<organism evidence="1 2">
    <name type="scientific">Candida viswanathii</name>
    <dbReference type="NCBI Taxonomy" id="5486"/>
    <lineage>
        <taxon>Eukaryota</taxon>
        <taxon>Fungi</taxon>
        <taxon>Dikarya</taxon>
        <taxon>Ascomycota</taxon>
        <taxon>Saccharomycotina</taxon>
        <taxon>Pichiomycetes</taxon>
        <taxon>Debaryomycetaceae</taxon>
        <taxon>Candida/Lodderomyces clade</taxon>
        <taxon>Candida</taxon>
    </lineage>
</organism>
<dbReference type="EMBL" id="QLNQ01000020">
    <property type="protein sequence ID" value="RCK65345.1"/>
    <property type="molecule type" value="Genomic_DNA"/>
</dbReference>
<gene>
    <name evidence="1" type="ORF">Cantr_01267</name>
</gene>
<sequence length="116" mass="13588">MLQCPCNLNFNEYQLCKYCAHVPYVPLPLRYQDTGSSYSSDGTQPQNNVNQYRCVKIDYIQLLEQQQVDHTEQRAYVTGPTVPMELPSKFNEFWDHLELGKLQIKQRLMDIKTKGN</sequence>
<name>A0A367YHI2_9ASCO</name>
<proteinExistence type="predicted"/>
<accession>A0A367YHI2</accession>
<keyword evidence="2" id="KW-1185">Reference proteome</keyword>
<evidence type="ECO:0000313" key="1">
    <source>
        <dbReference type="EMBL" id="RCK65345.1"/>
    </source>
</evidence>
<comment type="caution">
    <text evidence="1">The sequence shown here is derived from an EMBL/GenBank/DDBJ whole genome shotgun (WGS) entry which is preliminary data.</text>
</comment>
<reference evidence="1 2" key="1">
    <citation type="submission" date="2018-06" db="EMBL/GenBank/DDBJ databases">
        <title>Whole genome sequencing of Candida tropicalis (genome annotated by CSBL at Korea University).</title>
        <authorList>
            <person name="Ahn J."/>
        </authorList>
    </citation>
    <scope>NUCLEOTIDE SEQUENCE [LARGE SCALE GENOMIC DNA]</scope>
    <source>
        <strain evidence="1 2">ATCC 20962</strain>
    </source>
</reference>
<dbReference type="OrthoDB" id="4025417at2759"/>
<evidence type="ECO:0000313" key="2">
    <source>
        <dbReference type="Proteomes" id="UP000253472"/>
    </source>
</evidence>
<dbReference type="AlphaFoldDB" id="A0A367YHI2"/>
<dbReference type="Proteomes" id="UP000253472">
    <property type="component" value="Unassembled WGS sequence"/>
</dbReference>